<gene>
    <name evidence="2" type="ORF">HHI36_020385</name>
</gene>
<evidence type="ECO:0000313" key="2">
    <source>
        <dbReference type="EMBL" id="KAL3275632.1"/>
    </source>
</evidence>
<dbReference type="Proteomes" id="UP001516400">
    <property type="component" value="Unassembled WGS sequence"/>
</dbReference>
<feature type="compositionally biased region" description="Basic residues" evidence="1">
    <location>
        <begin position="67"/>
        <end position="78"/>
    </location>
</feature>
<feature type="compositionally biased region" description="Polar residues" evidence="1">
    <location>
        <begin position="310"/>
        <end position="324"/>
    </location>
</feature>
<keyword evidence="3" id="KW-1185">Reference proteome</keyword>
<evidence type="ECO:0000256" key="1">
    <source>
        <dbReference type="SAM" id="MobiDB-lite"/>
    </source>
</evidence>
<dbReference type="AlphaFoldDB" id="A0ABD2NAH3"/>
<reference evidence="2 3" key="1">
    <citation type="journal article" date="2021" name="BMC Biol.">
        <title>Horizontally acquired antibacterial genes associated with adaptive radiation of ladybird beetles.</title>
        <authorList>
            <person name="Li H.S."/>
            <person name="Tang X.F."/>
            <person name="Huang Y.H."/>
            <person name="Xu Z.Y."/>
            <person name="Chen M.L."/>
            <person name="Du X.Y."/>
            <person name="Qiu B.Y."/>
            <person name="Chen P.T."/>
            <person name="Zhang W."/>
            <person name="Slipinski A."/>
            <person name="Escalona H.E."/>
            <person name="Waterhouse R.M."/>
            <person name="Zwick A."/>
            <person name="Pang H."/>
        </authorList>
    </citation>
    <scope>NUCLEOTIDE SEQUENCE [LARGE SCALE GENOMIC DNA]</scope>
    <source>
        <strain evidence="2">SYSU2018</strain>
    </source>
</reference>
<accession>A0ABD2NAH3</accession>
<protein>
    <submittedName>
        <fullName evidence="2">Uncharacterized protein</fullName>
    </submittedName>
</protein>
<proteinExistence type="predicted"/>
<organism evidence="2 3">
    <name type="scientific">Cryptolaemus montrouzieri</name>
    <dbReference type="NCBI Taxonomy" id="559131"/>
    <lineage>
        <taxon>Eukaryota</taxon>
        <taxon>Metazoa</taxon>
        <taxon>Ecdysozoa</taxon>
        <taxon>Arthropoda</taxon>
        <taxon>Hexapoda</taxon>
        <taxon>Insecta</taxon>
        <taxon>Pterygota</taxon>
        <taxon>Neoptera</taxon>
        <taxon>Endopterygota</taxon>
        <taxon>Coleoptera</taxon>
        <taxon>Polyphaga</taxon>
        <taxon>Cucujiformia</taxon>
        <taxon>Coccinelloidea</taxon>
        <taxon>Coccinellidae</taxon>
        <taxon>Scymninae</taxon>
        <taxon>Scymnini</taxon>
        <taxon>Cryptolaemus</taxon>
    </lineage>
</organism>
<sequence length="351" mass="39579">MQELEYNPSRKDLTDARIHHLLAEELVKPYRRHRRLSYSRHAVNDRDLSTQVNYRMHFNIRRLVADKKHHHSKRHSKKLNKDGKQNHVSFPEFQQNGTAKQFSHVTYESINTDSAKRSSRGSIDGGDLMRVTTPTATETMLPWKRDEEENSAPLQQCEFPAWASNKEYLAYNSPSATFLGGIENHRSSVIGLFRRESIGSDHFSSNDSTPRRERRGSSGAHITATMFIDESEPDPLGAMQKPPAINSNTIPPLPQPPQTPGQRRQNRRGSMLELSGSITRDTIPEETSDRNGAIRRPSWLAPSNKPKPITTRQITLGSTLMGNVSSPSPPLSDSDNSGDDDDIEFLMKAGF</sequence>
<comment type="caution">
    <text evidence="2">The sequence shown here is derived from an EMBL/GenBank/DDBJ whole genome shotgun (WGS) entry which is preliminary data.</text>
</comment>
<evidence type="ECO:0000313" key="3">
    <source>
        <dbReference type="Proteomes" id="UP001516400"/>
    </source>
</evidence>
<name>A0ABD2NAH3_9CUCU</name>
<feature type="region of interest" description="Disordered" evidence="1">
    <location>
        <begin position="111"/>
        <end position="130"/>
    </location>
</feature>
<feature type="region of interest" description="Disordered" evidence="1">
    <location>
        <begin position="199"/>
        <end position="351"/>
    </location>
</feature>
<feature type="region of interest" description="Disordered" evidence="1">
    <location>
        <begin position="65"/>
        <end position="87"/>
    </location>
</feature>
<dbReference type="EMBL" id="JABFTP020000083">
    <property type="protein sequence ID" value="KAL3275632.1"/>
    <property type="molecule type" value="Genomic_DNA"/>
</dbReference>